<evidence type="ECO:0000313" key="2">
    <source>
        <dbReference type="EMBL" id="NUB44647.1"/>
    </source>
</evidence>
<feature type="domain" description="N-acetyltransferase" evidence="1">
    <location>
        <begin position="97"/>
        <end position="236"/>
    </location>
</feature>
<gene>
    <name evidence="2" type="ORF">GEU84_009655</name>
</gene>
<dbReference type="GO" id="GO:0016747">
    <property type="term" value="F:acyltransferase activity, transferring groups other than amino-acyl groups"/>
    <property type="evidence" value="ECO:0007669"/>
    <property type="project" value="InterPro"/>
</dbReference>
<keyword evidence="3" id="KW-1185">Reference proteome</keyword>
<dbReference type="Pfam" id="PF00583">
    <property type="entry name" value="Acetyltransf_1"/>
    <property type="match status" value="1"/>
</dbReference>
<evidence type="ECO:0000259" key="1">
    <source>
        <dbReference type="PROSITE" id="PS51186"/>
    </source>
</evidence>
<comment type="caution">
    <text evidence="2">The sequence shown here is derived from an EMBL/GenBank/DDBJ whole genome shotgun (WGS) entry which is preliminary data.</text>
</comment>
<accession>A0A8X8KR00</accession>
<dbReference type="PROSITE" id="PS51186">
    <property type="entry name" value="GNAT"/>
    <property type="match status" value="1"/>
</dbReference>
<proteinExistence type="predicted"/>
<dbReference type="Gene3D" id="3.40.630.30">
    <property type="match status" value="1"/>
</dbReference>
<name>A0A8X8KR00_9RHOB</name>
<dbReference type="InterPro" id="IPR000182">
    <property type="entry name" value="GNAT_dom"/>
</dbReference>
<dbReference type="AlphaFoldDB" id="A0A8X8KR00"/>
<protein>
    <submittedName>
        <fullName evidence="2">GNAT family N-acetyltransferase</fullName>
    </submittedName>
</protein>
<dbReference type="EMBL" id="WHUT02000005">
    <property type="protein sequence ID" value="NUB44647.1"/>
    <property type="molecule type" value="Genomic_DNA"/>
</dbReference>
<dbReference type="RefSeq" id="WP_152825903.1">
    <property type="nucleotide sequence ID" value="NZ_WHUT02000005.1"/>
</dbReference>
<organism evidence="2 3">
    <name type="scientific">Fertoeibacter niger</name>
    <dbReference type="NCBI Taxonomy" id="2656921"/>
    <lineage>
        <taxon>Bacteria</taxon>
        <taxon>Pseudomonadati</taxon>
        <taxon>Pseudomonadota</taxon>
        <taxon>Alphaproteobacteria</taxon>
        <taxon>Rhodobacterales</taxon>
        <taxon>Paracoccaceae</taxon>
        <taxon>Fertoeibacter</taxon>
    </lineage>
</organism>
<evidence type="ECO:0000313" key="3">
    <source>
        <dbReference type="Proteomes" id="UP000484076"/>
    </source>
</evidence>
<reference evidence="2" key="1">
    <citation type="submission" date="2020-05" db="EMBL/GenBank/DDBJ databases">
        <title>Fertoebacter nigrum gen. nov., sp. nov., a new member of the family Rhodobacteraceae.</title>
        <authorList>
            <person name="Szuroczki S."/>
            <person name="Abbaszade G."/>
            <person name="Buni D."/>
            <person name="Schumann P."/>
            <person name="Toth E."/>
        </authorList>
    </citation>
    <scope>NUCLEOTIDE SEQUENCE</scope>
    <source>
        <strain evidence="2">RG-N-1a</strain>
    </source>
</reference>
<dbReference type="Proteomes" id="UP000484076">
    <property type="component" value="Unassembled WGS sequence"/>
</dbReference>
<dbReference type="CDD" id="cd04301">
    <property type="entry name" value="NAT_SF"/>
    <property type="match status" value="1"/>
</dbReference>
<dbReference type="InterPro" id="IPR016181">
    <property type="entry name" value="Acyl_CoA_acyltransferase"/>
</dbReference>
<dbReference type="SUPFAM" id="SSF55729">
    <property type="entry name" value="Acyl-CoA N-acyltransferases (Nat)"/>
    <property type="match status" value="1"/>
</dbReference>
<sequence length="236" mass="24696">MTPRELEAVLEATWPPAATCRAGPWLIRDGLGGGKRVSAATAAADWQVADIATAEAAQAALGQPALFMIRPGEDALDAALAAQGYRVVDPVLAYAAPVVSLAHPAPDPTAGFAHWPPLGITADIWASCGTDAARLRVMDRATGPKCVILGRHNDRVAGVAFAAIHGATAMLHALEVLPAQRRQGSAHSMLRCAAIWAQDHGATQLSLVVTAANTGARALYASLNMQIVGQYHYRMK</sequence>